<comment type="catalytic activity">
    <reaction evidence="11">
        <text>L-alpha-aminoacyl-L-histidine(out) = L-alpha-aminoacyl-L-histidine(in)</text>
        <dbReference type="Rhea" id="RHEA:79375"/>
        <dbReference type="ChEBI" id="CHEBI:229967"/>
    </reaction>
</comment>
<feature type="transmembrane region" description="Helical" evidence="26">
    <location>
        <begin position="526"/>
        <end position="549"/>
    </location>
</feature>
<dbReference type="OMA" id="FSWVYWT"/>
<comment type="function">
    <text evidence="23">Lysosomal dipeptide uniporter that selectively exports lysine, arginine or histidine-containing dipeptides with a net positive charge from the lysosome lumen into the cytosol. Could play a role in a specific type of protein O-glycosylation indirectly regulating macrophages migration and tissue invasion. Also essential for liver homeostasis.</text>
</comment>
<evidence type="ECO:0000256" key="23">
    <source>
        <dbReference type="ARBA" id="ARBA00045709"/>
    </source>
</evidence>
<evidence type="ECO:0000256" key="10">
    <source>
        <dbReference type="ARBA" id="ARBA00044881"/>
    </source>
</evidence>
<comment type="catalytic activity">
    <reaction evidence="20">
        <text>L-lysyl-glycine(out) = L-lysyl-glycine(in)</text>
        <dbReference type="Rhea" id="RHEA:79407"/>
        <dbReference type="ChEBI" id="CHEBI:191202"/>
    </reaction>
</comment>
<evidence type="ECO:0000256" key="15">
    <source>
        <dbReference type="ARBA" id="ARBA00044899"/>
    </source>
</evidence>
<comment type="catalytic activity">
    <reaction evidence="9">
        <text>L-histidyl-glycine(out) = L-histidyl-glycine(in)</text>
        <dbReference type="Rhea" id="RHEA:79395"/>
        <dbReference type="ChEBI" id="CHEBI:229957"/>
    </reaction>
</comment>
<evidence type="ECO:0000313" key="29">
    <source>
        <dbReference type="Proteomes" id="UP000053201"/>
    </source>
</evidence>
<protein>
    <recommendedName>
        <fullName evidence="21">Lysosomal dipeptide transporter MFSD1</fullName>
    </recommendedName>
    <alternativeName>
        <fullName evidence="22">Major facilitator superfamily domain-containing protein 1</fullName>
    </alternativeName>
</protein>
<feature type="region of interest" description="Disordered" evidence="25">
    <location>
        <begin position="602"/>
        <end position="651"/>
    </location>
</feature>
<comment type="catalytic activity">
    <reaction evidence="15">
        <text>L-arginyl-L-alpha-amino acid(out) = L-arginyl-L-alpha-amino acid(in)</text>
        <dbReference type="Rhea" id="RHEA:79371"/>
        <dbReference type="ChEBI" id="CHEBI:84315"/>
    </reaction>
</comment>
<dbReference type="PROSITE" id="PS50850">
    <property type="entry name" value="MFS"/>
    <property type="match status" value="1"/>
</dbReference>
<keyword evidence="6 26" id="KW-0472">Membrane</keyword>
<evidence type="ECO:0000256" key="3">
    <source>
        <dbReference type="ARBA" id="ARBA00022448"/>
    </source>
</evidence>
<accession>A0A0L0HHU9</accession>
<evidence type="ECO:0000313" key="28">
    <source>
        <dbReference type="EMBL" id="KND00394.1"/>
    </source>
</evidence>
<dbReference type="GO" id="GO:0022857">
    <property type="term" value="F:transmembrane transporter activity"/>
    <property type="evidence" value="ECO:0007669"/>
    <property type="project" value="InterPro"/>
</dbReference>
<dbReference type="Proteomes" id="UP000053201">
    <property type="component" value="Unassembled WGS sequence"/>
</dbReference>
<dbReference type="SUPFAM" id="SSF103473">
    <property type="entry name" value="MFS general substrate transporter"/>
    <property type="match status" value="1"/>
</dbReference>
<keyword evidence="4 26" id="KW-0812">Transmembrane</keyword>
<comment type="catalytic activity">
    <reaction evidence="13">
        <text>L-alpha-aminoacyl-L-lysine(out) = L-alpha-aminoacyl-L-lysine(in)</text>
        <dbReference type="Rhea" id="RHEA:79383"/>
        <dbReference type="ChEBI" id="CHEBI:229966"/>
    </reaction>
</comment>
<comment type="catalytic activity">
    <reaction evidence="12">
        <text>L-lysyl-L-alpha-amino acid(out) = L-lysyl-L-alpha-amino acid(in)</text>
        <dbReference type="Rhea" id="RHEA:79387"/>
        <dbReference type="ChEBI" id="CHEBI:229965"/>
    </reaction>
</comment>
<dbReference type="PANTHER" id="PTHR23512:SF3">
    <property type="entry name" value="MAJOR FACILITATOR SUPERFAMILY DOMAIN-CONTAINING PROTEIN 1"/>
    <property type="match status" value="1"/>
</dbReference>
<comment type="catalytic activity">
    <reaction evidence="19">
        <text>L-alanyl-L-lysine(out) = L-alanyl-L-lysine(in)</text>
        <dbReference type="Rhea" id="RHEA:79415"/>
        <dbReference type="ChEBI" id="CHEBI:192470"/>
    </reaction>
</comment>
<evidence type="ECO:0000256" key="14">
    <source>
        <dbReference type="ARBA" id="ARBA00044898"/>
    </source>
</evidence>
<evidence type="ECO:0000256" key="13">
    <source>
        <dbReference type="ARBA" id="ARBA00044893"/>
    </source>
</evidence>
<dbReference type="AlphaFoldDB" id="A0A0L0HHU9"/>
<comment type="catalytic activity">
    <reaction evidence="10">
        <text>L-alpha-aminoacyl-L-arginine(out) = L-alpha-aminoacyl-L-arginine(in)</text>
        <dbReference type="Rhea" id="RHEA:79367"/>
        <dbReference type="ChEBI" id="CHEBI:229968"/>
    </reaction>
</comment>
<dbReference type="InterPro" id="IPR011701">
    <property type="entry name" value="MFS"/>
</dbReference>
<feature type="transmembrane region" description="Helical" evidence="26">
    <location>
        <begin position="390"/>
        <end position="414"/>
    </location>
</feature>
<organism evidence="28 29">
    <name type="scientific">Spizellomyces punctatus (strain DAOM BR117)</name>
    <dbReference type="NCBI Taxonomy" id="645134"/>
    <lineage>
        <taxon>Eukaryota</taxon>
        <taxon>Fungi</taxon>
        <taxon>Fungi incertae sedis</taxon>
        <taxon>Chytridiomycota</taxon>
        <taxon>Chytridiomycota incertae sedis</taxon>
        <taxon>Chytridiomycetes</taxon>
        <taxon>Spizellomycetales</taxon>
        <taxon>Spizellomycetaceae</taxon>
        <taxon>Spizellomyces</taxon>
    </lineage>
</organism>
<evidence type="ECO:0000256" key="5">
    <source>
        <dbReference type="ARBA" id="ARBA00022989"/>
    </source>
</evidence>
<keyword evidence="5 26" id="KW-1133">Transmembrane helix</keyword>
<evidence type="ECO:0000256" key="2">
    <source>
        <dbReference type="ARBA" id="ARBA00008335"/>
    </source>
</evidence>
<evidence type="ECO:0000256" key="22">
    <source>
        <dbReference type="ARBA" id="ARBA00045018"/>
    </source>
</evidence>
<evidence type="ECO:0000259" key="27">
    <source>
        <dbReference type="PROSITE" id="PS50850"/>
    </source>
</evidence>
<feature type="transmembrane region" description="Helical" evidence="26">
    <location>
        <begin position="137"/>
        <end position="154"/>
    </location>
</feature>
<evidence type="ECO:0000256" key="17">
    <source>
        <dbReference type="ARBA" id="ARBA00044903"/>
    </source>
</evidence>
<comment type="subcellular location">
    <subcellularLocation>
        <location evidence="1">Lysosome membrane</location>
        <topology evidence="1">Multi-pass membrane protein</topology>
    </subcellularLocation>
</comment>
<dbReference type="PANTHER" id="PTHR23512">
    <property type="entry name" value="MAJOR FACILITATOR SUPERFAMILY DOMAIN-CONTAINING PROTEIN 1"/>
    <property type="match status" value="1"/>
</dbReference>
<feature type="compositionally biased region" description="Basic and acidic residues" evidence="25">
    <location>
        <begin position="333"/>
        <end position="347"/>
    </location>
</feature>
<evidence type="ECO:0000256" key="21">
    <source>
        <dbReference type="ARBA" id="ARBA00044985"/>
    </source>
</evidence>
<sequence>MRPLIIPEDEPLPQEEERQVSPNVAAVISRSKSRQGPRRTSLAASLASPVAKLKPVPFRRAQTENFTSAASAGSGSFSDWPLLKRSDTSLSGMSGSFRHKSALMRRMSSFGGAPIYIPPTIANAVEAEAEDAGRLRWAILLLTCLLLFGNYYAYDNPAALNRPLQQYLGHDYDTWQYELNLLYSVYSFPNMFLPFLGGQLVDRVDVKKVLVFFSAVVCMGQTLFAVGVSSKSFGIMLLGRVLFGIGGESIGVVQASITTAWFRGKELAFALGLNLCIARFGSVVNANLSPRIEKHWTSAGAVWVGSLTCYISFGCALILVVLMSNHSPSSAKSKRDTSPKLDEERPLLTRNASSSSNDLGLSKEIEIASSSSDEDLSGNKNIIAGCLSEITLFPGAFWLVCLVCVLLYGTVVPFNNIASDFLMSKWYPGDTQTAGTVMSIPDTMSALLVPICGVLVDRYGGRASLLIFCALVIAAVHATLGLTMITPVIPLVFLGLSYSMYGVAIWPSIATIIQHREAQLDSDVKLLGTAYGLSTSALNTALTIMPLIAAKVRVWSGDFMYVELFFVCLALLGAIASALLWVVDVKFGDGVLQMPEAEVEEPDASRGYFGDEQCQEPGGYGTTQEDESPRPEAPKDKKKPKPRLGKAIGIKVKNRGRLDKFLEDCDGSVSPDRIEDSMISSGG</sequence>
<proteinExistence type="inferred from homology"/>
<feature type="transmembrane region" description="Helical" evidence="26">
    <location>
        <begin position="300"/>
        <end position="322"/>
    </location>
</feature>
<dbReference type="OrthoDB" id="424834at2759"/>
<feature type="transmembrane region" description="Helical" evidence="26">
    <location>
        <begin position="174"/>
        <end position="197"/>
    </location>
</feature>
<evidence type="ECO:0000256" key="8">
    <source>
        <dbReference type="ARBA" id="ARBA00044876"/>
    </source>
</evidence>
<keyword evidence="3" id="KW-0813">Transport</keyword>
<dbReference type="Pfam" id="PF07690">
    <property type="entry name" value="MFS_1"/>
    <property type="match status" value="1"/>
</dbReference>
<feature type="region of interest" description="Disordered" evidence="25">
    <location>
        <begin position="328"/>
        <end position="357"/>
    </location>
</feature>
<comment type="catalytic activity">
    <reaction evidence="8">
        <text>L-lysyl-L-alanine(out) = L-lysyl-L-alanine(in)</text>
        <dbReference type="Rhea" id="RHEA:79399"/>
        <dbReference type="ChEBI" id="CHEBI:229954"/>
    </reaction>
</comment>
<feature type="transmembrane region" description="Helical" evidence="26">
    <location>
        <begin position="233"/>
        <end position="255"/>
    </location>
</feature>
<feature type="domain" description="Major facilitator superfamily (MFS) profile" evidence="27">
    <location>
        <begin position="141"/>
        <end position="585"/>
    </location>
</feature>
<evidence type="ECO:0000256" key="20">
    <source>
        <dbReference type="ARBA" id="ARBA00044924"/>
    </source>
</evidence>
<feature type="transmembrane region" description="Helical" evidence="26">
    <location>
        <begin position="267"/>
        <end position="288"/>
    </location>
</feature>
<evidence type="ECO:0000256" key="24">
    <source>
        <dbReference type="ARBA" id="ARBA00046376"/>
    </source>
</evidence>
<dbReference type="STRING" id="645134.A0A0L0HHU9"/>
<dbReference type="eggNOG" id="KOG4686">
    <property type="taxonomic scope" value="Eukaryota"/>
</dbReference>
<gene>
    <name evidence="28" type="ORF">SPPG_04717</name>
</gene>
<feature type="transmembrane region" description="Helical" evidence="26">
    <location>
        <begin position="463"/>
        <end position="485"/>
    </location>
</feature>
<keyword evidence="7" id="KW-0458">Lysosome</keyword>
<evidence type="ECO:0000256" key="25">
    <source>
        <dbReference type="SAM" id="MobiDB-lite"/>
    </source>
</evidence>
<feature type="transmembrane region" description="Helical" evidence="26">
    <location>
        <begin position="434"/>
        <end position="456"/>
    </location>
</feature>
<dbReference type="InParanoid" id="A0A0L0HHU9"/>
<evidence type="ECO:0000256" key="18">
    <source>
        <dbReference type="ARBA" id="ARBA00044912"/>
    </source>
</evidence>
<evidence type="ECO:0000256" key="6">
    <source>
        <dbReference type="ARBA" id="ARBA00023136"/>
    </source>
</evidence>
<dbReference type="RefSeq" id="XP_016608433.1">
    <property type="nucleotide sequence ID" value="XM_016752949.1"/>
</dbReference>
<comment type="similarity">
    <text evidence="2">Belongs to the major facilitator superfamily.</text>
</comment>
<evidence type="ECO:0000256" key="4">
    <source>
        <dbReference type="ARBA" id="ARBA00022692"/>
    </source>
</evidence>
<dbReference type="Gene3D" id="1.20.1250.20">
    <property type="entry name" value="MFS general substrate transporter like domains"/>
    <property type="match status" value="2"/>
</dbReference>
<evidence type="ECO:0000256" key="16">
    <source>
        <dbReference type="ARBA" id="ARBA00044900"/>
    </source>
</evidence>
<evidence type="ECO:0000256" key="19">
    <source>
        <dbReference type="ARBA" id="ARBA00044919"/>
    </source>
</evidence>
<evidence type="ECO:0000256" key="26">
    <source>
        <dbReference type="SAM" id="Phobius"/>
    </source>
</evidence>
<dbReference type="EMBL" id="KQ257456">
    <property type="protein sequence ID" value="KND00394.1"/>
    <property type="molecule type" value="Genomic_DNA"/>
</dbReference>
<comment type="subunit">
    <text evidence="24">Homodimer. Interacts with lysosomal protein GLMP (via lumenal domain); the interaction starts while both proteins are still in the endoplasmic reticulum and is required for stabilization of MFSD1 in lysosomes but has no direct effect on its targeting to lysosomes or transporter activity.</text>
</comment>
<evidence type="ECO:0000256" key="7">
    <source>
        <dbReference type="ARBA" id="ARBA00023228"/>
    </source>
</evidence>
<feature type="region of interest" description="Disordered" evidence="25">
    <location>
        <begin position="1"/>
        <end position="46"/>
    </location>
</feature>
<evidence type="ECO:0000256" key="11">
    <source>
        <dbReference type="ARBA" id="ARBA00044884"/>
    </source>
</evidence>
<comment type="catalytic activity">
    <reaction evidence="17">
        <text>L-arginyl-glycine(out) = L-arginyl-glycine(in)</text>
        <dbReference type="Rhea" id="RHEA:79391"/>
        <dbReference type="ChEBI" id="CHEBI:229955"/>
    </reaction>
</comment>
<dbReference type="InterPro" id="IPR020846">
    <property type="entry name" value="MFS_dom"/>
</dbReference>
<reference evidence="28 29" key="1">
    <citation type="submission" date="2009-08" db="EMBL/GenBank/DDBJ databases">
        <title>The Genome Sequence of Spizellomyces punctatus strain DAOM BR117.</title>
        <authorList>
            <consortium name="The Broad Institute Genome Sequencing Platform"/>
            <person name="Russ C."/>
            <person name="Cuomo C."/>
            <person name="Shea T."/>
            <person name="Young S.K."/>
            <person name="Zeng Q."/>
            <person name="Koehrsen M."/>
            <person name="Haas B."/>
            <person name="Borodovsky M."/>
            <person name="Guigo R."/>
            <person name="Alvarado L."/>
            <person name="Berlin A."/>
            <person name="Bochicchio J."/>
            <person name="Borenstein D."/>
            <person name="Chapman S."/>
            <person name="Chen Z."/>
            <person name="Engels R."/>
            <person name="Freedman E."/>
            <person name="Gellesch M."/>
            <person name="Goldberg J."/>
            <person name="Griggs A."/>
            <person name="Gujja S."/>
            <person name="Heiman D."/>
            <person name="Hepburn T."/>
            <person name="Howarth C."/>
            <person name="Jen D."/>
            <person name="Larson L."/>
            <person name="Lewis B."/>
            <person name="Mehta T."/>
            <person name="Park D."/>
            <person name="Pearson M."/>
            <person name="Roberts A."/>
            <person name="Saif S."/>
            <person name="Shenoy N."/>
            <person name="Sisk P."/>
            <person name="Stolte C."/>
            <person name="Sykes S."/>
            <person name="Thomson T."/>
            <person name="Walk T."/>
            <person name="White J."/>
            <person name="Yandava C."/>
            <person name="Burger G."/>
            <person name="Gray M.W."/>
            <person name="Holland P.W.H."/>
            <person name="King N."/>
            <person name="Lang F.B.F."/>
            <person name="Roger A.J."/>
            <person name="Ruiz-Trillo I."/>
            <person name="Lander E."/>
            <person name="Nusbaum C."/>
        </authorList>
    </citation>
    <scope>NUCLEOTIDE SEQUENCE [LARGE SCALE GENOMIC DNA]</scope>
    <source>
        <strain evidence="28 29">DAOM BR117</strain>
    </source>
</reference>
<comment type="catalytic activity">
    <reaction evidence="18">
        <text>L-histidyl-L-alpha-amino acid(out) = L-histidyl-L-alpha-amino acid(in)</text>
        <dbReference type="Rhea" id="RHEA:79379"/>
        <dbReference type="ChEBI" id="CHEBI:229964"/>
    </reaction>
</comment>
<evidence type="ECO:0000256" key="12">
    <source>
        <dbReference type="ARBA" id="ARBA00044891"/>
    </source>
</evidence>
<comment type="catalytic activity">
    <reaction evidence="16">
        <text>L-lysyl-L-lysine(out) = L-lysyl-L-lysine(in)</text>
        <dbReference type="Rhea" id="RHEA:79403"/>
        <dbReference type="ChEBI" id="CHEBI:229956"/>
    </reaction>
</comment>
<evidence type="ECO:0000256" key="9">
    <source>
        <dbReference type="ARBA" id="ARBA00044878"/>
    </source>
</evidence>
<feature type="transmembrane region" description="Helical" evidence="26">
    <location>
        <begin position="561"/>
        <end position="583"/>
    </location>
</feature>
<dbReference type="InterPro" id="IPR052187">
    <property type="entry name" value="MFSD1"/>
</dbReference>
<dbReference type="InterPro" id="IPR036259">
    <property type="entry name" value="MFS_trans_sf"/>
</dbReference>
<dbReference type="GeneID" id="27688149"/>
<keyword evidence="29" id="KW-1185">Reference proteome</keyword>
<comment type="catalytic activity">
    <reaction evidence="14">
        <text>L-aspartyl-L-lysine(out) = L-aspartyl-L-lysine(in)</text>
        <dbReference type="Rhea" id="RHEA:79411"/>
        <dbReference type="ChEBI" id="CHEBI:229953"/>
    </reaction>
</comment>
<feature type="region of interest" description="Disordered" evidence="25">
    <location>
        <begin position="663"/>
        <end position="683"/>
    </location>
</feature>
<evidence type="ECO:0000256" key="1">
    <source>
        <dbReference type="ARBA" id="ARBA00004155"/>
    </source>
</evidence>
<feature type="transmembrane region" description="Helical" evidence="26">
    <location>
        <begin position="209"/>
        <end position="227"/>
    </location>
</feature>
<name>A0A0L0HHU9_SPIPD</name>
<dbReference type="VEuPathDB" id="FungiDB:SPPG_04717"/>
<feature type="transmembrane region" description="Helical" evidence="26">
    <location>
        <begin position="491"/>
        <end position="514"/>
    </location>
</feature>